<feature type="region of interest" description="Disordered" evidence="1">
    <location>
        <begin position="101"/>
        <end position="124"/>
    </location>
</feature>
<reference evidence="2" key="1">
    <citation type="submission" date="2010-07" db="EMBL/GenBank/DDBJ databases">
        <authorList>
            <consortium name="CONSOLIDER consortium CSD2007-00005"/>
            <person name="Guazzaroni M.-E."/>
            <person name="Richter M."/>
            <person name="Garcia-Salamanca A."/>
            <person name="Yarza P."/>
            <person name="Ferrer M."/>
        </authorList>
    </citation>
    <scope>NUCLEOTIDE SEQUENCE</scope>
</reference>
<sequence length="861" mass="90811">MCIAIVIYSSSPSYALDVTLAWDANNETDLAGYKIYYKAGASGGQNLANYPGAGATEGDSPIVVPLGSLANAANPEFTVHGLVDNTYYFVATAYNTDGLESGPSNEVYAQGSSTPPTNSAPTLSSLEVNGASGSSTLYTNDPSGQVDIRIVASDDTLVSQYLILDGDSNANGGTFMGIPGGPRQNPIFTVSDFVLNNSDGNHTIYAWVKDDQGLVSSTATKMNVILDRVAPTVAVSYSVTNPYNAGDVVTITANFTDSSPISGTPKISINYAGTGSDISNASMTQVSNKQWKYVTTVPSGNDGTATLTIAAADAAGNAVGSLTGSTFAIDNSGATVVGFPVINYTESSITVTYSESNMQNATLATSYSLDNGLLLSGNGVDTSGTGRVFKLPLNPATLQRYLIYSLQIGSAVKDASGNAVSSRAIRINDDDHDAMADDWEKQWFGNITAKDGTVDSDGDGLFDSSEYNYARSNPAWGSNRWAISPLNQDSDGDGIPDTYEVSFGLNPVSISDRDLDLDGDSWSNYNEYLYGFSANDPNSHPQASIDIVEVVPLDNAGIPPDTSRIPNETAVSVRLESTNGIDISNSQAVSLSITDGEMTYTRNANGLGVVRLVPLETNGNVAHSLWVSYYRTNETNIANVYSYGATVEVTVRAIDVKGFSLEPAFFSFRIESEEAARWAKEKAPMTVVSNDTPMAGKKTITVQGGTLDGASIIYDSSLAQELGFEPEFGPIEEIPQAPGLGVPLNLLPPAVFSNPVTLTIPCPGYKDVNNVSVYYYDGREWWLACDAAGKVTPEGVAWMVPGSRVNHNEDQNSPAYIQIQVHHFSAAAAGESTSARTTVGSNPSVSGSGSGSGCFISTLWD</sequence>
<feature type="compositionally biased region" description="Polar residues" evidence="1">
    <location>
        <begin position="110"/>
        <end position="124"/>
    </location>
</feature>
<dbReference type="InterPro" id="IPR036116">
    <property type="entry name" value="FN3_sf"/>
</dbReference>
<dbReference type="AlphaFoldDB" id="D9PHQ5"/>
<dbReference type="InterPro" id="IPR013783">
    <property type="entry name" value="Ig-like_fold"/>
</dbReference>
<name>D9PHQ5_9ZZZZ</name>
<evidence type="ECO:0000256" key="1">
    <source>
        <dbReference type="SAM" id="MobiDB-lite"/>
    </source>
</evidence>
<reference evidence="2" key="2">
    <citation type="journal article" date="2011" name="Microb. Ecol.">
        <title>Taxonomic and Functional Metagenomic Profiling of the Microbial Community in the Anoxic Sediment of a Sub-saline Shallow Lake (Laguna de Carrizo, Central Spain).</title>
        <authorList>
            <person name="Ferrer M."/>
            <person name="Guazzaroni M.E."/>
            <person name="Richter M."/>
            <person name="Garcia-Salamanca A."/>
            <person name="Yarza P."/>
            <person name="Suarez-Suarez A."/>
            <person name="Solano J."/>
            <person name="Alcaide M."/>
            <person name="van Dillewijn P."/>
            <person name="Molina-Henares M.A."/>
            <person name="Lopez-Cortes N."/>
            <person name="Al-Ramahi Y."/>
            <person name="Guerrero C."/>
            <person name="Acosta A."/>
            <person name="de Eugenio L.I."/>
            <person name="Martinez V."/>
            <person name="Marques S."/>
            <person name="Rojo F."/>
            <person name="Santero E."/>
            <person name="Genilloud O."/>
            <person name="Perez-Perez J."/>
            <person name="Rossello-Mora R."/>
            <person name="Ramos J.L."/>
        </authorList>
    </citation>
    <scope>NUCLEOTIDE SEQUENCE</scope>
</reference>
<organism evidence="2">
    <name type="scientific">sediment metagenome</name>
    <dbReference type="NCBI Taxonomy" id="749907"/>
    <lineage>
        <taxon>unclassified sequences</taxon>
        <taxon>metagenomes</taxon>
        <taxon>ecological metagenomes</taxon>
    </lineage>
</organism>
<accession>D9PHQ5</accession>
<gene>
    <name evidence="2" type="ORF">LDC_1057</name>
</gene>
<comment type="caution">
    <text evidence="2">The sequence shown here is derived from an EMBL/GenBank/DDBJ whole genome shotgun (WGS) entry which is preliminary data.</text>
</comment>
<dbReference type="Gene3D" id="2.60.40.10">
    <property type="entry name" value="Immunoglobulins"/>
    <property type="match status" value="1"/>
</dbReference>
<evidence type="ECO:0000313" key="2">
    <source>
        <dbReference type="EMBL" id="EFK96911.1"/>
    </source>
</evidence>
<proteinExistence type="predicted"/>
<dbReference type="SUPFAM" id="SSF49265">
    <property type="entry name" value="Fibronectin type III"/>
    <property type="match status" value="1"/>
</dbReference>
<protein>
    <submittedName>
        <fullName evidence="2">Uncharacterized protein</fullName>
    </submittedName>
</protein>
<dbReference type="EMBL" id="ADZX01000387">
    <property type="protein sequence ID" value="EFK96911.1"/>
    <property type="molecule type" value="Genomic_DNA"/>
</dbReference>